<dbReference type="Pfam" id="PF13466">
    <property type="entry name" value="STAS_2"/>
    <property type="match status" value="1"/>
</dbReference>
<keyword evidence="4" id="KW-1185">Reference proteome</keyword>
<accession>A0A543IKJ7</accession>
<dbReference type="Gene3D" id="3.30.750.24">
    <property type="entry name" value="STAS domain"/>
    <property type="match status" value="1"/>
</dbReference>
<gene>
    <name evidence="3" type="ORF">FHX41_4820</name>
</gene>
<feature type="compositionally biased region" description="Polar residues" evidence="1">
    <location>
        <begin position="1"/>
        <end position="21"/>
    </location>
</feature>
<dbReference type="PROSITE" id="PS50801">
    <property type="entry name" value="STAS"/>
    <property type="match status" value="1"/>
</dbReference>
<protein>
    <submittedName>
        <fullName evidence="3">STAS domain-containing protein</fullName>
    </submittedName>
</protein>
<dbReference type="SUPFAM" id="SSF52091">
    <property type="entry name" value="SpoIIaa-like"/>
    <property type="match status" value="1"/>
</dbReference>
<dbReference type="CDD" id="cd07043">
    <property type="entry name" value="STAS_anti-anti-sigma_factors"/>
    <property type="match status" value="1"/>
</dbReference>
<feature type="domain" description="STAS" evidence="2">
    <location>
        <begin position="230"/>
        <end position="306"/>
    </location>
</feature>
<proteinExistence type="predicted"/>
<evidence type="ECO:0000259" key="2">
    <source>
        <dbReference type="PROSITE" id="PS50801"/>
    </source>
</evidence>
<reference evidence="3 4" key="1">
    <citation type="submission" date="2019-06" db="EMBL/GenBank/DDBJ databases">
        <title>Sequencing the genomes of 1000 actinobacteria strains.</title>
        <authorList>
            <person name="Klenk H.-P."/>
        </authorList>
    </citation>
    <scope>NUCLEOTIDE SEQUENCE [LARGE SCALE GENOMIC DNA]</scope>
    <source>
        <strain evidence="3 4">DSM 45043</strain>
    </source>
</reference>
<dbReference type="Pfam" id="PF14417">
    <property type="entry name" value="MEDS"/>
    <property type="match status" value="1"/>
</dbReference>
<dbReference type="InterPro" id="IPR025847">
    <property type="entry name" value="MEDS_domain"/>
</dbReference>
<sequence>MRRASKTGTTAYAERTPTNFDGQAMETPWFAKRPVSEVRPGDHGWLAYSGPEERDRVIGPFVREGLQTNEKVVYVTDAPADRLPGLGPRGGVDLDACGRSGQLRVISRRDACLNRRGEFEPAMLVDTIGREVDAAFGEGYRAVRITTDHTWLVDRPGTPDLTRVLGCEDRVGDTVSPSTMAMAICQIDRRACPPGELAAIRAAHEVLVEVNPEFDDGVLKIIRTFDPDGLRLVGELDAARHAVFAESLARVSAARRRVHLDLSRLGFIDLGGLHLLARHAIGLPADQPLVLDDLAPDVENVIEMVGWHRLPGLVRGSRTSPDTEGTHR</sequence>
<dbReference type="EMBL" id="VFPO01000001">
    <property type="protein sequence ID" value="TQM71069.1"/>
    <property type="molecule type" value="Genomic_DNA"/>
</dbReference>
<name>A0A543IKJ7_9ACTN</name>
<organism evidence="3 4">
    <name type="scientific">Actinomadura hallensis</name>
    <dbReference type="NCBI Taxonomy" id="337895"/>
    <lineage>
        <taxon>Bacteria</taxon>
        <taxon>Bacillati</taxon>
        <taxon>Actinomycetota</taxon>
        <taxon>Actinomycetes</taxon>
        <taxon>Streptosporangiales</taxon>
        <taxon>Thermomonosporaceae</taxon>
        <taxon>Actinomadura</taxon>
    </lineage>
</organism>
<dbReference type="InterPro" id="IPR002645">
    <property type="entry name" value="STAS_dom"/>
</dbReference>
<feature type="region of interest" description="Disordered" evidence="1">
    <location>
        <begin position="1"/>
        <end position="26"/>
    </location>
</feature>
<dbReference type="InterPro" id="IPR058548">
    <property type="entry name" value="MlaB-like_STAS"/>
</dbReference>
<evidence type="ECO:0000313" key="4">
    <source>
        <dbReference type="Proteomes" id="UP000316706"/>
    </source>
</evidence>
<dbReference type="Proteomes" id="UP000316706">
    <property type="component" value="Unassembled WGS sequence"/>
</dbReference>
<dbReference type="AlphaFoldDB" id="A0A543IKJ7"/>
<comment type="caution">
    <text evidence="3">The sequence shown here is derived from an EMBL/GenBank/DDBJ whole genome shotgun (WGS) entry which is preliminary data.</text>
</comment>
<dbReference type="InterPro" id="IPR036513">
    <property type="entry name" value="STAS_dom_sf"/>
</dbReference>
<evidence type="ECO:0000256" key="1">
    <source>
        <dbReference type="SAM" id="MobiDB-lite"/>
    </source>
</evidence>
<evidence type="ECO:0000313" key="3">
    <source>
        <dbReference type="EMBL" id="TQM71069.1"/>
    </source>
</evidence>